<accession>A0A1B8U020</accession>
<feature type="chain" id="PRO_5008615882" description="SusD/RagB family nutrient-binding outer membrane lipoprotein" evidence="1">
    <location>
        <begin position="25"/>
        <end position="575"/>
    </location>
</feature>
<feature type="signal peptide" evidence="1">
    <location>
        <begin position="1"/>
        <end position="24"/>
    </location>
</feature>
<gene>
    <name evidence="2" type="ORF">LPB301_09000</name>
</gene>
<dbReference type="EMBL" id="LSFL01000031">
    <property type="protein sequence ID" value="OBY65234.1"/>
    <property type="molecule type" value="Genomic_DNA"/>
</dbReference>
<name>A0A1B8U020_9FLAO</name>
<dbReference type="RefSeq" id="WP_068360406.1">
    <property type="nucleotide sequence ID" value="NZ_CP019337.1"/>
</dbReference>
<dbReference type="OrthoDB" id="725917at2"/>
<dbReference type="STRING" id="996801.BW723_12775"/>
<dbReference type="PROSITE" id="PS51257">
    <property type="entry name" value="PROKAR_LIPOPROTEIN"/>
    <property type="match status" value="1"/>
</dbReference>
<dbReference type="Gene3D" id="1.25.40.390">
    <property type="match status" value="2"/>
</dbReference>
<comment type="caution">
    <text evidence="2">The sequence shown here is derived from an EMBL/GenBank/DDBJ whole genome shotgun (WGS) entry which is preliminary data.</text>
</comment>
<sequence length="575" mass="65201">MKNNKITILLLMIMLIATSCSESFDEINTSPNTLPDTEVDIKFVLTGVLSKSAQIATKMSYEWGHLSAATQYLQRDFTSYEENNYQWGTIDFSNYYEPLKDSQYIFERAENEKTDEVKNYYQAVALIIKSYQYGFITSAFGDVPYHKALLAENGGDEFLKPIYDTQKEVFIGILNDLKEANTLLKNTGIITEAVNSDIMYNGDGQKWRRLANSLRLRFYIRLSEKSDSDINVSSEIASIVNNTSEFPVLQDNSDNAVISYIGTDNVNSWPGGALNWSNRSEFYRRKPSSTIVNDLIALKDPRLTKWVKPVDVQLAQGTTNQVVVENNRVKRYVDFDIDAINSDDNLENDINTSLFVGLPIALSAPNDFNLGGTLSDVITEIGNLDNSIYLNAAANPHASYLTDMYSENNHELVKSILMTAAEVQFLLAEASYRGYISGNAYTYYKEGIELSFNQYQINDGDSESVYDEENNALIAFNQADYIKNAKEIFDAASDKLEPIIHQKWIALWLTTESWFDFSRTGYPELNSNIISGTKGQRTPIRFIYTDAYNEENMLNAINNLQPAVNDQWANMWLLQ</sequence>
<dbReference type="Pfam" id="PF12771">
    <property type="entry name" value="SusD-like_2"/>
    <property type="match status" value="1"/>
</dbReference>
<dbReference type="Proteomes" id="UP000092612">
    <property type="component" value="Unassembled WGS sequence"/>
</dbReference>
<dbReference type="AlphaFoldDB" id="A0A1B8U020"/>
<evidence type="ECO:0008006" key="4">
    <source>
        <dbReference type="Google" id="ProtNLM"/>
    </source>
</evidence>
<protein>
    <recommendedName>
        <fullName evidence="4">SusD/RagB family nutrient-binding outer membrane lipoprotein</fullName>
    </recommendedName>
</protein>
<reference evidence="3" key="1">
    <citation type="submission" date="2016-02" db="EMBL/GenBank/DDBJ databases">
        <title>Paenibacillus sp. LPB0068, isolated from Crassostrea gigas.</title>
        <authorList>
            <person name="Shin S.-K."/>
            <person name="Yi H."/>
        </authorList>
    </citation>
    <scope>NUCLEOTIDE SEQUENCE [LARGE SCALE GENOMIC DNA]</scope>
    <source>
        <strain evidence="3">KCTC 23969</strain>
    </source>
</reference>
<dbReference type="InterPro" id="IPR011990">
    <property type="entry name" value="TPR-like_helical_dom_sf"/>
</dbReference>
<evidence type="ECO:0000256" key="1">
    <source>
        <dbReference type="SAM" id="SignalP"/>
    </source>
</evidence>
<dbReference type="SUPFAM" id="SSF48452">
    <property type="entry name" value="TPR-like"/>
    <property type="match status" value="1"/>
</dbReference>
<organism evidence="2 3">
    <name type="scientific">Polaribacter reichenbachii</name>
    <dbReference type="NCBI Taxonomy" id="996801"/>
    <lineage>
        <taxon>Bacteria</taxon>
        <taxon>Pseudomonadati</taxon>
        <taxon>Bacteroidota</taxon>
        <taxon>Flavobacteriia</taxon>
        <taxon>Flavobacteriales</taxon>
        <taxon>Flavobacteriaceae</taxon>
    </lineage>
</organism>
<proteinExistence type="predicted"/>
<evidence type="ECO:0000313" key="3">
    <source>
        <dbReference type="Proteomes" id="UP000092612"/>
    </source>
</evidence>
<dbReference type="KEGG" id="prn:BW723_12775"/>
<keyword evidence="1" id="KW-0732">Signal</keyword>
<dbReference type="InterPro" id="IPR041662">
    <property type="entry name" value="SusD-like_2"/>
</dbReference>
<keyword evidence="3" id="KW-1185">Reference proteome</keyword>
<evidence type="ECO:0000313" key="2">
    <source>
        <dbReference type="EMBL" id="OBY65234.1"/>
    </source>
</evidence>